<dbReference type="STRING" id="117157.SAMN04489717_4957"/>
<reference evidence="3 4" key="1">
    <citation type="submission" date="2016-10" db="EMBL/GenBank/DDBJ databases">
        <authorList>
            <person name="de Groot N.N."/>
        </authorList>
    </citation>
    <scope>NUCLEOTIDE SEQUENCE [LARGE SCALE GENOMIC DNA]</scope>
    <source>
        <strain evidence="3 4">DSM 22024</strain>
    </source>
</reference>
<dbReference type="Pfam" id="PF04264">
    <property type="entry name" value="YceI"/>
    <property type="match status" value="1"/>
</dbReference>
<dbReference type="SUPFAM" id="SSF101874">
    <property type="entry name" value="YceI-like"/>
    <property type="match status" value="1"/>
</dbReference>
<evidence type="ECO:0000313" key="4">
    <source>
        <dbReference type="Proteomes" id="UP000198983"/>
    </source>
</evidence>
<comment type="similarity">
    <text evidence="1">Belongs to the UPF0312 family.</text>
</comment>
<name>A0A1H1XFJ3_9ACTN</name>
<dbReference type="Gene3D" id="2.40.128.110">
    <property type="entry name" value="Lipid/polyisoprenoid-binding, YceI-like"/>
    <property type="match status" value="1"/>
</dbReference>
<dbReference type="AlphaFoldDB" id="A0A1H1XFJ3"/>
<accession>A0A1H1XFJ3</accession>
<dbReference type="RefSeq" id="WP_092655957.1">
    <property type="nucleotide sequence ID" value="NZ_LT629732.1"/>
</dbReference>
<evidence type="ECO:0000259" key="2">
    <source>
        <dbReference type="SMART" id="SM00867"/>
    </source>
</evidence>
<dbReference type="InterPro" id="IPR036761">
    <property type="entry name" value="TTHA0802/YceI-like_sf"/>
</dbReference>
<protein>
    <submittedName>
        <fullName evidence="3">Polyisoprenoid-binding protein YceI</fullName>
    </submittedName>
</protein>
<keyword evidence="4" id="KW-1185">Reference proteome</keyword>
<evidence type="ECO:0000256" key="1">
    <source>
        <dbReference type="ARBA" id="ARBA00008812"/>
    </source>
</evidence>
<dbReference type="SMART" id="SM00867">
    <property type="entry name" value="YceI"/>
    <property type="match status" value="1"/>
</dbReference>
<dbReference type="OrthoDB" id="9811006at2"/>
<sequence>MTTFTRTVDGRQLPVPGTYAIDPMHSSVAFQVKHLGFSKVRGRFTDFDGTIVVAEEPLHSAVEVTVQADSVDTAQAQRDAHLRSTDFFGVEGHPTFTFSSTGVEFGEESLQVHGDLTIRGESRPVVLDATFDGACPDPMGDATRPRIGFSATTTIDRYEFGITFNQPMETGGLLLSKLIRVELDVQAVRR</sequence>
<feature type="domain" description="Lipid/polyisoprenoid-binding YceI-like" evidence="2">
    <location>
        <begin position="18"/>
        <end position="188"/>
    </location>
</feature>
<dbReference type="PANTHER" id="PTHR34406:SF1">
    <property type="entry name" value="PROTEIN YCEI"/>
    <property type="match status" value="1"/>
</dbReference>
<dbReference type="PANTHER" id="PTHR34406">
    <property type="entry name" value="PROTEIN YCEI"/>
    <property type="match status" value="1"/>
</dbReference>
<proteinExistence type="inferred from homology"/>
<dbReference type="InterPro" id="IPR007372">
    <property type="entry name" value="Lipid/polyisoprenoid-bd_YceI"/>
</dbReference>
<evidence type="ECO:0000313" key="3">
    <source>
        <dbReference type="EMBL" id="SDT07994.1"/>
    </source>
</evidence>
<organism evidence="3 4">
    <name type="scientific">Actinopolymorpha singaporensis</name>
    <dbReference type="NCBI Taxonomy" id="117157"/>
    <lineage>
        <taxon>Bacteria</taxon>
        <taxon>Bacillati</taxon>
        <taxon>Actinomycetota</taxon>
        <taxon>Actinomycetes</taxon>
        <taxon>Propionibacteriales</taxon>
        <taxon>Actinopolymorphaceae</taxon>
        <taxon>Actinopolymorpha</taxon>
    </lineage>
</organism>
<dbReference type="Proteomes" id="UP000198983">
    <property type="component" value="Chromosome I"/>
</dbReference>
<gene>
    <name evidence="3" type="ORF">SAMN04489717_4957</name>
</gene>
<dbReference type="EMBL" id="LT629732">
    <property type="protein sequence ID" value="SDT07994.1"/>
    <property type="molecule type" value="Genomic_DNA"/>
</dbReference>